<gene>
    <name evidence="2" type="ORF">LSALG_LOCUS39133</name>
</gene>
<organism evidence="2 3">
    <name type="scientific">Lactuca saligna</name>
    <name type="common">Willowleaf lettuce</name>
    <dbReference type="NCBI Taxonomy" id="75948"/>
    <lineage>
        <taxon>Eukaryota</taxon>
        <taxon>Viridiplantae</taxon>
        <taxon>Streptophyta</taxon>
        <taxon>Embryophyta</taxon>
        <taxon>Tracheophyta</taxon>
        <taxon>Spermatophyta</taxon>
        <taxon>Magnoliopsida</taxon>
        <taxon>eudicotyledons</taxon>
        <taxon>Gunneridae</taxon>
        <taxon>Pentapetalae</taxon>
        <taxon>asterids</taxon>
        <taxon>campanulids</taxon>
        <taxon>Asterales</taxon>
        <taxon>Asteraceae</taxon>
        <taxon>Cichorioideae</taxon>
        <taxon>Cichorieae</taxon>
        <taxon>Lactucinae</taxon>
        <taxon>Lactuca</taxon>
    </lineage>
</organism>
<dbReference type="AlphaFoldDB" id="A0AA35ZX88"/>
<keyword evidence="1" id="KW-1133">Transmembrane helix</keyword>
<evidence type="ECO:0000256" key="1">
    <source>
        <dbReference type="SAM" id="Phobius"/>
    </source>
</evidence>
<feature type="transmembrane region" description="Helical" evidence="1">
    <location>
        <begin position="134"/>
        <end position="158"/>
    </location>
</feature>
<dbReference type="Proteomes" id="UP001177003">
    <property type="component" value="Chromosome 9"/>
</dbReference>
<reference evidence="2" key="1">
    <citation type="submission" date="2023-04" db="EMBL/GenBank/DDBJ databases">
        <authorList>
            <person name="Vijverberg K."/>
            <person name="Xiong W."/>
            <person name="Schranz E."/>
        </authorList>
    </citation>
    <scope>NUCLEOTIDE SEQUENCE</scope>
</reference>
<evidence type="ECO:0000313" key="2">
    <source>
        <dbReference type="EMBL" id="CAI9300501.1"/>
    </source>
</evidence>
<keyword evidence="1" id="KW-0812">Transmembrane</keyword>
<keyword evidence="1" id="KW-0472">Membrane</keyword>
<accession>A0AA35ZX88</accession>
<protein>
    <submittedName>
        <fullName evidence="2">Uncharacterized protein</fullName>
    </submittedName>
</protein>
<dbReference type="EMBL" id="OX465085">
    <property type="protein sequence ID" value="CAI9300501.1"/>
    <property type="molecule type" value="Genomic_DNA"/>
</dbReference>
<proteinExistence type="predicted"/>
<keyword evidence="3" id="KW-1185">Reference proteome</keyword>
<name>A0AA35ZX88_LACSI</name>
<sequence>MIVENEGNAISNWSDDVDPPIRVNRGPIEEVQYQIQRNSELRDNVRHHALRHDLMEHIWELSAPPPSPNSINSGEDINYNVLHSIFCDCGPKIAENQTEMKRLKEQLGQDYVVHRIDHISLQHKLDDHDQKFKVVGVALGGMMLRMLLLLVVVLHFLVKLW</sequence>
<evidence type="ECO:0000313" key="3">
    <source>
        <dbReference type="Proteomes" id="UP001177003"/>
    </source>
</evidence>